<reference evidence="4 5" key="1">
    <citation type="submission" date="2019-08" db="EMBL/GenBank/DDBJ databases">
        <authorList>
            <person name="Khan S.A."/>
            <person name="Jeon C.O."/>
            <person name="Jeong S.E."/>
        </authorList>
    </citation>
    <scope>NUCLEOTIDE SEQUENCE [LARGE SCALE GENOMIC DNA]</scope>
    <source>
        <strain evidence="5">IMCC1728</strain>
    </source>
</reference>
<dbReference type="GO" id="GO:0005737">
    <property type="term" value="C:cytoplasm"/>
    <property type="evidence" value="ECO:0007669"/>
    <property type="project" value="TreeGrafter"/>
</dbReference>
<keyword evidence="5" id="KW-1185">Reference proteome</keyword>
<evidence type="ECO:0000256" key="2">
    <source>
        <dbReference type="ARBA" id="ARBA00022840"/>
    </source>
</evidence>
<dbReference type="SUPFAM" id="SSF48452">
    <property type="entry name" value="TPR-like"/>
    <property type="match status" value="1"/>
</dbReference>
<dbReference type="GO" id="GO:0004016">
    <property type="term" value="F:adenylate cyclase activity"/>
    <property type="evidence" value="ECO:0007669"/>
    <property type="project" value="TreeGrafter"/>
</dbReference>
<accession>A0A5C6U1U2</accession>
<sequence length="567" mass="60647">MLVTAAGQGLRACALDDLQYADAASVELLHALAGCDSVGWVLALRPDGLGEAQRALLSAHRDSTRATALALQPLAGEDVEALLDSLGLPGVGGSEQAQALKRRTGGNPMYLLETIKAAWSTHGGALVPMAGRPEAAVVWPQADNVLRLIQQRLSRLSPLATQVVRCAAIAGQDLSAALVAQVLGLRPLDLADAWAELESAQVLRDGGGFAHDLIAEAARSSPARAIARPLHGEVAAYLEQHGGEPARVAEHWLEAGEPLRAVPHLGAAAQRARGAGRLLEAAELYERAAHALQDAGQRGAAFDAYFAAQDLLSESTFVQRLEGLIDALDALADNDDGRRALAACARIVLLGELGRHDDAVQLAMQALPWAERAALPDVQAELHWDLAALRWMRRELAEATRHAEQALACLERADPAHAHRAGGSIAHGQPQPRAERARPADGRRRTAGRRERASRGELASGARGARRCHGPQHRGRPGHELARSGPARPRTALERTGHGRRRAARRRSLHAADRLDEPHRCARDQRRSRRRRRARRPRGRALCAGNGPSHPRRAAPHALAGVRAGPA</sequence>
<feature type="compositionally biased region" description="Basic residues" evidence="3">
    <location>
        <begin position="526"/>
        <end position="539"/>
    </location>
</feature>
<dbReference type="Proteomes" id="UP000321832">
    <property type="component" value="Unassembled WGS sequence"/>
</dbReference>
<dbReference type="GO" id="GO:0005524">
    <property type="term" value="F:ATP binding"/>
    <property type="evidence" value="ECO:0007669"/>
    <property type="project" value="UniProtKB-KW"/>
</dbReference>
<feature type="compositionally biased region" description="Basic and acidic residues" evidence="3">
    <location>
        <begin position="510"/>
        <end position="525"/>
    </location>
</feature>
<comment type="caution">
    <text evidence="4">The sequence shown here is derived from an EMBL/GenBank/DDBJ whole genome shotgun (WGS) entry which is preliminary data.</text>
</comment>
<feature type="compositionally biased region" description="Basic residues" evidence="3">
    <location>
        <begin position="464"/>
        <end position="476"/>
    </location>
</feature>
<dbReference type="InterPro" id="IPR011990">
    <property type="entry name" value="TPR-like_helical_dom_sf"/>
</dbReference>
<proteinExistence type="predicted"/>
<feature type="compositionally biased region" description="Basic residues" evidence="3">
    <location>
        <begin position="498"/>
        <end position="509"/>
    </location>
</feature>
<evidence type="ECO:0000256" key="3">
    <source>
        <dbReference type="SAM" id="MobiDB-lite"/>
    </source>
</evidence>
<feature type="region of interest" description="Disordered" evidence="3">
    <location>
        <begin position="418"/>
        <end position="567"/>
    </location>
</feature>
<organism evidence="4 5">
    <name type="scientific">Piscinibacter aquaticus</name>
    <dbReference type="NCBI Taxonomy" id="392597"/>
    <lineage>
        <taxon>Bacteria</taxon>
        <taxon>Pseudomonadati</taxon>
        <taxon>Pseudomonadota</taxon>
        <taxon>Betaproteobacteria</taxon>
        <taxon>Burkholderiales</taxon>
        <taxon>Sphaerotilaceae</taxon>
        <taxon>Piscinibacter</taxon>
    </lineage>
</organism>
<keyword evidence="2" id="KW-0067">ATP-binding</keyword>
<feature type="compositionally biased region" description="Basic and acidic residues" evidence="3">
    <location>
        <begin position="433"/>
        <end position="455"/>
    </location>
</feature>
<dbReference type="Gene3D" id="1.25.40.10">
    <property type="entry name" value="Tetratricopeptide repeat domain"/>
    <property type="match status" value="1"/>
</dbReference>
<dbReference type="AlphaFoldDB" id="A0A5C6U1U2"/>
<evidence type="ECO:0000313" key="4">
    <source>
        <dbReference type="EMBL" id="TXC66739.1"/>
    </source>
</evidence>
<evidence type="ECO:0000256" key="1">
    <source>
        <dbReference type="ARBA" id="ARBA00022741"/>
    </source>
</evidence>
<gene>
    <name evidence="4" type="ORF">FSC37_15775</name>
</gene>
<keyword evidence="1" id="KW-0547">Nucleotide-binding</keyword>
<name>A0A5C6U1U2_9BURK</name>
<protein>
    <submittedName>
        <fullName evidence="4">Uncharacterized protein</fullName>
    </submittedName>
</protein>
<evidence type="ECO:0000313" key="5">
    <source>
        <dbReference type="Proteomes" id="UP000321832"/>
    </source>
</evidence>
<dbReference type="EMBL" id="VOPW01000001">
    <property type="protein sequence ID" value="TXC66739.1"/>
    <property type="molecule type" value="Genomic_DNA"/>
</dbReference>
<dbReference type="PANTHER" id="PTHR16305">
    <property type="entry name" value="TESTICULAR SOLUBLE ADENYLYL CYCLASE"/>
    <property type="match status" value="1"/>
</dbReference>
<dbReference type="PANTHER" id="PTHR16305:SF28">
    <property type="entry name" value="GUANYLATE CYCLASE DOMAIN-CONTAINING PROTEIN"/>
    <property type="match status" value="1"/>
</dbReference>